<dbReference type="Pfam" id="PF00005">
    <property type="entry name" value="ABC_tran"/>
    <property type="match status" value="1"/>
</dbReference>
<dbReference type="Proteomes" id="UP000243002">
    <property type="component" value="Unassembled WGS sequence"/>
</dbReference>
<dbReference type="NCBIfam" id="TIGR01184">
    <property type="entry name" value="ntrCD"/>
    <property type="match status" value="1"/>
</dbReference>
<dbReference type="SUPFAM" id="SSF52540">
    <property type="entry name" value="P-loop containing nucleoside triphosphate hydrolases"/>
    <property type="match status" value="1"/>
</dbReference>
<accession>A0A2P7MX45</accession>
<evidence type="ECO:0000313" key="12">
    <source>
        <dbReference type="Proteomes" id="UP000243002"/>
    </source>
</evidence>
<comment type="caution">
    <text evidence="11">The sequence shown here is derived from an EMBL/GenBank/DDBJ whole genome shotgun (WGS) entry which is preliminary data.</text>
</comment>
<dbReference type="InterPro" id="IPR027417">
    <property type="entry name" value="P-loop_NTPase"/>
</dbReference>
<evidence type="ECO:0000256" key="5">
    <source>
        <dbReference type="ARBA" id="ARBA00022741"/>
    </source>
</evidence>
<dbReference type="GO" id="GO:0005886">
    <property type="term" value="C:plasma membrane"/>
    <property type="evidence" value="ECO:0007669"/>
    <property type="project" value="UniProtKB-SubCell"/>
</dbReference>
<dbReference type="PROSITE" id="PS00211">
    <property type="entry name" value="ABC_TRANSPORTER_1"/>
    <property type="match status" value="1"/>
</dbReference>
<dbReference type="InterPro" id="IPR050166">
    <property type="entry name" value="ABC_transporter_ATP-bind"/>
</dbReference>
<dbReference type="OrthoDB" id="568193at2"/>
<evidence type="ECO:0000256" key="3">
    <source>
        <dbReference type="ARBA" id="ARBA00022448"/>
    </source>
</evidence>
<evidence type="ECO:0000256" key="4">
    <source>
        <dbReference type="ARBA" id="ARBA00022475"/>
    </source>
</evidence>
<dbReference type="Pfam" id="PF13379">
    <property type="entry name" value="NMT1_2"/>
    <property type="match status" value="1"/>
</dbReference>
<keyword evidence="8" id="KW-0406">Ion transport</keyword>
<keyword evidence="6 11" id="KW-0067">ATP-binding</keyword>
<dbReference type="Gene3D" id="3.40.190.10">
    <property type="entry name" value="Periplasmic binding protein-like II"/>
    <property type="match status" value="2"/>
</dbReference>
<dbReference type="GO" id="GO:0005524">
    <property type="term" value="F:ATP binding"/>
    <property type="evidence" value="ECO:0007669"/>
    <property type="project" value="UniProtKB-KW"/>
</dbReference>
<dbReference type="GO" id="GO:0016887">
    <property type="term" value="F:ATP hydrolysis activity"/>
    <property type="evidence" value="ECO:0007669"/>
    <property type="project" value="InterPro"/>
</dbReference>
<dbReference type="InterPro" id="IPR003439">
    <property type="entry name" value="ABC_transporter-like_ATP-bd"/>
</dbReference>
<evidence type="ECO:0000256" key="9">
    <source>
        <dbReference type="ARBA" id="ARBA00023136"/>
    </source>
</evidence>
<comment type="similarity">
    <text evidence="2">Belongs to the ABC transporter superfamily. Nitrate/nitrite/cyanate uptake transporter (NitT) (TC 3.A.1.16) family.</text>
</comment>
<proteinExistence type="inferred from homology"/>
<evidence type="ECO:0000256" key="7">
    <source>
        <dbReference type="ARBA" id="ARBA00022967"/>
    </source>
</evidence>
<protein>
    <submittedName>
        <fullName evidence="11">Bacitracin ABC transporter ATP-binding protein</fullName>
    </submittedName>
</protein>
<dbReference type="GO" id="GO:0006811">
    <property type="term" value="P:monoatomic ion transport"/>
    <property type="evidence" value="ECO:0007669"/>
    <property type="project" value="UniProtKB-KW"/>
</dbReference>
<dbReference type="GO" id="GO:0015112">
    <property type="term" value="F:nitrate transmembrane transporter activity"/>
    <property type="evidence" value="ECO:0007669"/>
    <property type="project" value="InterPro"/>
</dbReference>
<dbReference type="InterPro" id="IPR005890">
    <property type="entry name" value="NO3_transporter_ATP-bd-like"/>
</dbReference>
<evidence type="ECO:0000256" key="2">
    <source>
        <dbReference type="ARBA" id="ARBA00009440"/>
    </source>
</evidence>
<dbReference type="SMART" id="SM00382">
    <property type="entry name" value="AAA"/>
    <property type="match status" value="1"/>
</dbReference>
<keyword evidence="3" id="KW-0813">Transport</keyword>
<sequence length="675" mass="74487">MTSLVTIDNVTQTFALQDGGQYVALKDISLEIKEGEFVSLIGHSGCGKSTLLNLLAGLTLATKGGILMDGRQVTSPGPDRMVVFQNYSLLPWQTVRQNIELAVTNVLRHLSREERRELVDKQLKTVGLSTAAEKYPRELSGGMKQRVAIARALAIQPRLLLLDEPFGALDALTRGNLQQQLMQICQEAGVTTVMVTHDVDEALLLSDRVVMLTNGPEAEIGQILNVHLPRPRQRLEVMEHPDYYQLRIELIGFLQQQRRMRERRTAVTAATPAAPSRIATVVRLGYLPGLDIAPLAMAIDSKLFDSSVVQLIPESFADWRRLEDRLVEGGLDMAITSATTPLQLNLGLGNRPGQKRTPWAAITPMTVSRNGNALCLARHFMDQGIGDRASLVEWIQDRDKPFTIGIPQHHGIAELLLRHWLTAGGLNVEEHIVFTMLSPMAMVWALRTGAIDAFCAGRYRVAEAVEDRHGYVLATDLDIWSGHPEKVLTTSEAWAAAHPDALVAICSGLMQAAARCDNSNHRDEMTRVLSQPQWLGTRSGIALTRQFKTGLGDSSPELLRFNQFHADRAHIPNRSEGTWLLTQFSRWGWCPFPTNRQELLALTYRQDICDQALVAAGFQALPAPRSTFALADGIPFNADEPIPYLKTQLQGSAPPMGHAELPAASTRQPVLIPTA</sequence>
<dbReference type="PROSITE" id="PS50893">
    <property type="entry name" value="ABC_TRANSPORTER_2"/>
    <property type="match status" value="1"/>
</dbReference>
<keyword evidence="12" id="KW-1185">Reference proteome</keyword>
<evidence type="ECO:0000259" key="10">
    <source>
        <dbReference type="PROSITE" id="PS50893"/>
    </source>
</evidence>
<organism evidence="11 12">
    <name type="scientific">Cyanobium usitatum str. Tous</name>
    <dbReference type="NCBI Taxonomy" id="2116684"/>
    <lineage>
        <taxon>Bacteria</taxon>
        <taxon>Bacillati</taxon>
        <taxon>Cyanobacteriota</taxon>
        <taxon>Cyanophyceae</taxon>
        <taxon>Synechococcales</taxon>
        <taxon>Prochlorococcaceae</taxon>
        <taxon>Cyanobium</taxon>
    </lineage>
</organism>
<evidence type="ECO:0000256" key="8">
    <source>
        <dbReference type="ARBA" id="ARBA00023065"/>
    </source>
</evidence>
<name>A0A2P7MX45_9CYAN</name>
<feature type="domain" description="ABC transporter" evidence="10">
    <location>
        <begin position="5"/>
        <end position="239"/>
    </location>
</feature>
<keyword evidence="7" id="KW-1278">Translocase</keyword>
<evidence type="ECO:0000313" key="11">
    <source>
        <dbReference type="EMBL" id="PSJ05792.1"/>
    </source>
</evidence>
<dbReference type="SUPFAM" id="SSF53850">
    <property type="entry name" value="Periplasmic binding protein-like II"/>
    <property type="match status" value="1"/>
</dbReference>
<dbReference type="AlphaFoldDB" id="A0A2P7MX45"/>
<dbReference type="PANTHER" id="PTHR42788:SF7">
    <property type="entry name" value="NITRATE ABC TRANSPORTER ATP-BINDING PROTEIN"/>
    <property type="match status" value="1"/>
</dbReference>
<dbReference type="Gene3D" id="3.40.50.300">
    <property type="entry name" value="P-loop containing nucleotide triphosphate hydrolases"/>
    <property type="match status" value="1"/>
</dbReference>
<keyword evidence="4" id="KW-1003">Cell membrane</keyword>
<gene>
    <name evidence="11" type="ORF">C7K55_06480</name>
</gene>
<evidence type="ECO:0000256" key="6">
    <source>
        <dbReference type="ARBA" id="ARBA00022840"/>
    </source>
</evidence>
<dbReference type="InterPro" id="IPR017871">
    <property type="entry name" value="ABC_transporter-like_CS"/>
</dbReference>
<comment type="subcellular location">
    <subcellularLocation>
        <location evidence="1">Cell inner membrane</location>
        <topology evidence="1">Peripheral membrane protein</topology>
    </subcellularLocation>
</comment>
<dbReference type="EMBL" id="PXXO01000006">
    <property type="protein sequence ID" value="PSJ05792.1"/>
    <property type="molecule type" value="Genomic_DNA"/>
</dbReference>
<evidence type="ECO:0000256" key="1">
    <source>
        <dbReference type="ARBA" id="ARBA00004417"/>
    </source>
</evidence>
<keyword evidence="9" id="KW-0472">Membrane</keyword>
<dbReference type="InterPro" id="IPR003593">
    <property type="entry name" value="AAA+_ATPase"/>
</dbReference>
<dbReference type="PANTHER" id="PTHR42788">
    <property type="entry name" value="TAURINE IMPORT ATP-BINDING PROTEIN-RELATED"/>
    <property type="match status" value="1"/>
</dbReference>
<dbReference type="CDD" id="cd03293">
    <property type="entry name" value="ABC_NrtD_SsuB_transporters"/>
    <property type="match status" value="1"/>
</dbReference>
<keyword evidence="5" id="KW-0547">Nucleotide-binding</keyword>
<reference evidence="11 12" key="1">
    <citation type="journal article" date="2018" name="Environ. Microbiol.">
        <title>Ecological and genomic features of two widespread freshwater picocyanobacteria.</title>
        <authorList>
            <person name="Cabello-Yeves P.J."/>
            <person name="Picazo A."/>
            <person name="Camacho A."/>
            <person name="Callieri C."/>
            <person name="Rosselli R."/>
            <person name="Roda-Garcia J.J."/>
            <person name="Coutinho F.H."/>
            <person name="Rodriguez-Valera F."/>
        </authorList>
    </citation>
    <scope>NUCLEOTIDE SEQUENCE [LARGE SCALE GENOMIC DNA]</scope>
    <source>
        <strain evidence="11 12">Tous</strain>
    </source>
</reference>